<dbReference type="SUPFAM" id="SSF46689">
    <property type="entry name" value="Homeodomain-like"/>
    <property type="match status" value="1"/>
</dbReference>
<comment type="caution">
    <text evidence="6">The sequence shown here is derived from an EMBL/GenBank/DDBJ whole genome shotgun (WGS) entry which is preliminary data.</text>
</comment>
<organism evidence="6 7">
    <name type="scientific">Alteromonas gilva</name>
    <dbReference type="NCBI Taxonomy" id="2987522"/>
    <lineage>
        <taxon>Bacteria</taxon>
        <taxon>Pseudomonadati</taxon>
        <taxon>Pseudomonadota</taxon>
        <taxon>Gammaproteobacteria</taxon>
        <taxon>Alteromonadales</taxon>
        <taxon>Alteromonadaceae</taxon>
        <taxon>Alteromonas/Salinimonas group</taxon>
        <taxon>Alteromonas</taxon>
    </lineage>
</organism>
<evidence type="ECO:0000256" key="2">
    <source>
        <dbReference type="ARBA" id="ARBA00023125"/>
    </source>
</evidence>
<keyword evidence="2" id="KW-0238">DNA-binding</keyword>
<keyword evidence="4" id="KW-0472">Membrane</keyword>
<name>A0ABT5L069_9ALTE</name>
<keyword evidence="1" id="KW-0805">Transcription regulation</keyword>
<dbReference type="InterPro" id="IPR020449">
    <property type="entry name" value="Tscrpt_reg_AraC-type_HTH"/>
</dbReference>
<feature type="domain" description="HTH araC/xylS-type" evidence="5">
    <location>
        <begin position="267"/>
        <end position="367"/>
    </location>
</feature>
<sequence>MLLITALLGFIAVDLTFLKVPLLPSTETSQLQWRATAYSDAAEGGSSSIEIIDDDYTYSLNMVLREDKESPFAMGEMEFVDAQGTPITVDLRQFKALSFMAKCMPENTLTFSLFTLDEDVLNFDDARSDRISTRYFHCNKEWQQFDIDITHLDTPEWWYKWYEQQLSDQEYSLSKVIKISFGSSIQSPKNVQSNINIRSLSFLGRDWFYIYLFGSLCGAGWIVLLVWLIRQHASHLMADIREKMQKDRPLIAYKQLSIESHKDKDKTTILRLMATEYANPEVNLDYIVHTSGINRNKINEILKDELGYTFSAYLNKLRLHEAARLLSENNDSNVSEIAYTVGYKNVPYFNKLFKNEYGCSPKLFKSTSDHFHPEV</sequence>
<dbReference type="SMART" id="SM00342">
    <property type="entry name" value="HTH_ARAC"/>
    <property type="match status" value="1"/>
</dbReference>
<evidence type="ECO:0000313" key="6">
    <source>
        <dbReference type="EMBL" id="MDC8829208.1"/>
    </source>
</evidence>
<dbReference type="PANTHER" id="PTHR43280">
    <property type="entry name" value="ARAC-FAMILY TRANSCRIPTIONAL REGULATOR"/>
    <property type="match status" value="1"/>
</dbReference>
<proteinExistence type="predicted"/>
<evidence type="ECO:0000256" key="3">
    <source>
        <dbReference type="ARBA" id="ARBA00023163"/>
    </source>
</evidence>
<keyword evidence="3" id="KW-0804">Transcription</keyword>
<dbReference type="InterPro" id="IPR009057">
    <property type="entry name" value="Homeodomain-like_sf"/>
</dbReference>
<gene>
    <name evidence="6" type="ORF">OIK42_00410</name>
</gene>
<dbReference type="InterPro" id="IPR018062">
    <property type="entry name" value="HTH_AraC-typ_CS"/>
</dbReference>
<dbReference type="Pfam" id="PF12833">
    <property type="entry name" value="HTH_18"/>
    <property type="match status" value="1"/>
</dbReference>
<evidence type="ECO:0000256" key="4">
    <source>
        <dbReference type="SAM" id="Phobius"/>
    </source>
</evidence>
<keyword evidence="7" id="KW-1185">Reference proteome</keyword>
<dbReference type="EMBL" id="JAQQXP010000001">
    <property type="protein sequence ID" value="MDC8829208.1"/>
    <property type="molecule type" value="Genomic_DNA"/>
</dbReference>
<keyword evidence="4" id="KW-0812">Transmembrane</keyword>
<dbReference type="Proteomes" id="UP001218788">
    <property type="component" value="Unassembled WGS sequence"/>
</dbReference>
<evidence type="ECO:0000256" key="1">
    <source>
        <dbReference type="ARBA" id="ARBA00023015"/>
    </source>
</evidence>
<dbReference type="PANTHER" id="PTHR43280:SF27">
    <property type="entry name" value="TRANSCRIPTIONAL REGULATOR MTLR"/>
    <property type="match status" value="1"/>
</dbReference>
<dbReference type="InterPro" id="IPR018060">
    <property type="entry name" value="HTH_AraC"/>
</dbReference>
<evidence type="ECO:0000259" key="5">
    <source>
        <dbReference type="PROSITE" id="PS01124"/>
    </source>
</evidence>
<accession>A0ABT5L069</accession>
<dbReference type="RefSeq" id="WP_273637580.1">
    <property type="nucleotide sequence ID" value="NZ_JAQQXP010000001.1"/>
</dbReference>
<dbReference type="PRINTS" id="PR00032">
    <property type="entry name" value="HTHARAC"/>
</dbReference>
<evidence type="ECO:0000313" key="7">
    <source>
        <dbReference type="Proteomes" id="UP001218788"/>
    </source>
</evidence>
<dbReference type="Gene3D" id="1.10.10.60">
    <property type="entry name" value="Homeodomain-like"/>
    <property type="match status" value="2"/>
</dbReference>
<dbReference type="PROSITE" id="PS00041">
    <property type="entry name" value="HTH_ARAC_FAMILY_1"/>
    <property type="match status" value="1"/>
</dbReference>
<reference evidence="6 7" key="1">
    <citation type="submission" date="2022-10" db="EMBL/GenBank/DDBJ databases">
        <title>Alteromonas sp. chi3 Genome sequencing.</title>
        <authorList>
            <person name="Park S."/>
        </authorList>
    </citation>
    <scope>NUCLEOTIDE SEQUENCE [LARGE SCALE GENOMIC DNA]</scope>
    <source>
        <strain evidence="7">chi3</strain>
    </source>
</reference>
<feature type="transmembrane region" description="Helical" evidence="4">
    <location>
        <begin position="207"/>
        <end position="229"/>
    </location>
</feature>
<keyword evidence="4" id="KW-1133">Transmembrane helix</keyword>
<protein>
    <submittedName>
        <fullName evidence="6">Helix-turn-helix domain-containing protein</fullName>
    </submittedName>
</protein>
<dbReference type="PROSITE" id="PS01124">
    <property type="entry name" value="HTH_ARAC_FAMILY_2"/>
    <property type="match status" value="1"/>
</dbReference>